<dbReference type="FunFam" id="3.40.605.10:FF:000007">
    <property type="entry name" value="NAD/NADP-dependent betaine aldehyde dehydrogenase"/>
    <property type="match status" value="1"/>
</dbReference>
<sequence>MRFMASPRGVVDDSLWLDNARVVPSGTSYASVDDSATGEEIAKVRSATAEDVDRAFDSAARAQQRWADVAPADRVAVVEKAADILEGMADDLATTMQAEVGTVASQVHGTQVALGLAAIRLTAASAVEAITKRERIGNSDVVREPAGVVGAITPWNYPLMQAALKVAPAIAAGCSIVVKPASVAPLTTFLLAEAFAEAGLPGGVLNVVCGSGGSVGSAIAGHARADFVSFTGSVEAGRQVALSAARWGTRTSLELGGKSAAIVVDDDKVRAAVRHTIGSCFANAGQTCAALSRLIVARHLLEEAEDEARNVMAQVVVGDPFDPASTVGPLANQGQRNTVLEHIRVAGDTPGVRMLASKDISHLARGWYAPPTVVVADDPGAPIVQEEVFGPVLAIQPADDEAHAIELAEGTRFGLIARVWTDDDARFESVARRLRVGGVIQSDAPTAWDAPFGGVKHSGYGRERGVYGVEEYLVPKSLQRGGSQG</sequence>
<organism evidence="8 9">
    <name type="scientific">Nonomuraea terrae</name>
    <dbReference type="NCBI Taxonomy" id="2530383"/>
    <lineage>
        <taxon>Bacteria</taxon>
        <taxon>Bacillati</taxon>
        <taxon>Actinomycetota</taxon>
        <taxon>Actinomycetes</taxon>
        <taxon>Streptosporangiales</taxon>
        <taxon>Streptosporangiaceae</taxon>
        <taxon>Nonomuraea</taxon>
    </lineage>
</organism>
<dbReference type="InterPro" id="IPR016160">
    <property type="entry name" value="Ald_DH_CS_CYS"/>
</dbReference>
<dbReference type="Proteomes" id="UP000295302">
    <property type="component" value="Unassembled WGS sequence"/>
</dbReference>
<evidence type="ECO:0000256" key="1">
    <source>
        <dbReference type="ARBA" id="ARBA00009986"/>
    </source>
</evidence>
<comment type="caution">
    <text evidence="8">The sequence shown here is derived from an EMBL/GenBank/DDBJ whole genome shotgun (WGS) entry which is preliminary data.</text>
</comment>
<dbReference type="Gene3D" id="3.40.309.10">
    <property type="entry name" value="Aldehyde Dehydrogenase, Chain A, domain 2"/>
    <property type="match status" value="1"/>
</dbReference>
<protein>
    <recommendedName>
        <fullName evidence="3">aldehyde dehydrogenase (NAD(+))</fullName>
        <ecNumber evidence="3">1.2.1.3</ecNumber>
    </recommendedName>
</protein>
<proteinExistence type="inferred from homology"/>
<evidence type="ECO:0000313" key="8">
    <source>
        <dbReference type="EMBL" id="TDD56213.1"/>
    </source>
</evidence>
<keyword evidence="2 6" id="KW-0560">Oxidoreductase</keyword>
<evidence type="ECO:0000256" key="6">
    <source>
        <dbReference type="RuleBase" id="RU003345"/>
    </source>
</evidence>
<comment type="catalytic activity">
    <reaction evidence="4">
        <text>an aldehyde + NAD(+) + H2O = a carboxylate + NADH + 2 H(+)</text>
        <dbReference type="Rhea" id="RHEA:16185"/>
        <dbReference type="ChEBI" id="CHEBI:15377"/>
        <dbReference type="ChEBI" id="CHEBI:15378"/>
        <dbReference type="ChEBI" id="CHEBI:17478"/>
        <dbReference type="ChEBI" id="CHEBI:29067"/>
        <dbReference type="ChEBI" id="CHEBI:57540"/>
        <dbReference type="ChEBI" id="CHEBI:57945"/>
        <dbReference type="EC" id="1.2.1.3"/>
    </reaction>
</comment>
<dbReference type="Pfam" id="PF00171">
    <property type="entry name" value="Aldedh"/>
    <property type="match status" value="1"/>
</dbReference>
<dbReference type="AlphaFoldDB" id="A0A4R4ZCS8"/>
<evidence type="ECO:0000256" key="3">
    <source>
        <dbReference type="ARBA" id="ARBA00024226"/>
    </source>
</evidence>
<dbReference type="EMBL" id="SMKQ01000004">
    <property type="protein sequence ID" value="TDD56213.1"/>
    <property type="molecule type" value="Genomic_DNA"/>
</dbReference>
<dbReference type="InterPro" id="IPR016162">
    <property type="entry name" value="Ald_DH_N"/>
</dbReference>
<dbReference type="InterPro" id="IPR016161">
    <property type="entry name" value="Ald_DH/histidinol_DH"/>
</dbReference>
<dbReference type="SUPFAM" id="SSF53720">
    <property type="entry name" value="ALDH-like"/>
    <property type="match status" value="1"/>
</dbReference>
<dbReference type="PANTHER" id="PTHR42804:SF1">
    <property type="entry name" value="ALDEHYDE DEHYDROGENASE-RELATED"/>
    <property type="match status" value="1"/>
</dbReference>
<evidence type="ECO:0000256" key="2">
    <source>
        <dbReference type="ARBA" id="ARBA00023002"/>
    </source>
</evidence>
<dbReference type="InterPro" id="IPR015590">
    <property type="entry name" value="Aldehyde_DH_dom"/>
</dbReference>
<dbReference type="PROSITE" id="PS00070">
    <property type="entry name" value="ALDEHYDE_DEHYDR_CYS"/>
    <property type="match status" value="1"/>
</dbReference>
<reference evidence="8 9" key="1">
    <citation type="submission" date="2019-03" db="EMBL/GenBank/DDBJ databases">
        <title>Draft genome sequences of novel Actinobacteria.</title>
        <authorList>
            <person name="Sahin N."/>
            <person name="Ay H."/>
            <person name="Saygin H."/>
        </authorList>
    </citation>
    <scope>NUCLEOTIDE SEQUENCE [LARGE SCALE GENOMIC DNA]</scope>
    <source>
        <strain evidence="8 9">CH32</strain>
    </source>
</reference>
<dbReference type="OrthoDB" id="3498657at2"/>
<evidence type="ECO:0000259" key="7">
    <source>
        <dbReference type="Pfam" id="PF00171"/>
    </source>
</evidence>
<dbReference type="InterPro" id="IPR029510">
    <property type="entry name" value="Ald_DH_CS_GLU"/>
</dbReference>
<dbReference type="GO" id="GO:0004029">
    <property type="term" value="F:aldehyde dehydrogenase (NAD+) activity"/>
    <property type="evidence" value="ECO:0007669"/>
    <property type="project" value="UniProtKB-EC"/>
</dbReference>
<dbReference type="EC" id="1.2.1.3" evidence="3"/>
<evidence type="ECO:0000256" key="5">
    <source>
        <dbReference type="PROSITE-ProRule" id="PRU10007"/>
    </source>
</evidence>
<evidence type="ECO:0000256" key="4">
    <source>
        <dbReference type="ARBA" id="ARBA00049194"/>
    </source>
</evidence>
<dbReference type="PANTHER" id="PTHR42804">
    <property type="entry name" value="ALDEHYDE DEHYDROGENASE"/>
    <property type="match status" value="1"/>
</dbReference>
<accession>A0A4R4ZCS8</accession>
<dbReference type="InterPro" id="IPR016163">
    <property type="entry name" value="Ald_DH_C"/>
</dbReference>
<feature type="active site" evidence="5">
    <location>
        <position position="254"/>
    </location>
</feature>
<comment type="similarity">
    <text evidence="1 6">Belongs to the aldehyde dehydrogenase family.</text>
</comment>
<gene>
    <name evidence="8" type="ORF">E1286_02515</name>
</gene>
<dbReference type="PROSITE" id="PS00687">
    <property type="entry name" value="ALDEHYDE_DEHYDR_GLU"/>
    <property type="match status" value="1"/>
</dbReference>
<keyword evidence="9" id="KW-1185">Reference proteome</keyword>
<name>A0A4R4ZCS8_9ACTN</name>
<feature type="domain" description="Aldehyde dehydrogenase" evidence="7">
    <location>
        <begin position="30"/>
        <end position="477"/>
    </location>
</feature>
<evidence type="ECO:0000313" key="9">
    <source>
        <dbReference type="Proteomes" id="UP000295302"/>
    </source>
</evidence>
<dbReference type="Gene3D" id="3.40.605.10">
    <property type="entry name" value="Aldehyde Dehydrogenase, Chain A, domain 1"/>
    <property type="match status" value="1"/>
</dbReference>